<evidence type="ECO:0000313" key="5">
    <source>
        <dbReference type="EMBL" id="EXJ87644.1"/>
    </source>
</evidence>
<dbReference type="SMART" id="SM00053">
    <property type="entry name" value="DYNc"/>
    <property type="match status" value="1"/>
</dbReference>
<dbReference type="SUPFAM" id="SSF52540">
    <property type="entry name" value="P-loop containing nucleoside triphosphate hydrolases"/>
    <property type="match status" value="1"/>
</dbReference>
<evidence type="ECO:0000256" key="3">
    <source>
        <dbReference type="SAM" id="Coils"/>
    </source>
</evidence>
<dbReference type="RefSeq" id="XP_007723650.1">
    <property type="nucleotide sequence ID" value="XM_007725460.1"/>
</dbReference>
<dbReference type="InterPro" id="IPR000375">
    <property type="entry name" value="Dynamin_stalk"/>
</dbReference>
<dbReference type="GO" id="GO:0016020">
    <property type="term" value="C:membrane"/>
    <property type="evidence" value="ECO:0007669"/>
    <property type="project" value="TreeGrafter"/>
</dbReference>
<dbReference type="GO" id="GO:0005739">
    <property type="term" value="C:mitochondrion"/>
    <property type="evidence" value="ECO:0007669"/>
    <property type="project" value="TreeGrafter"/>
</dbReference>
<dbReference type="GO" id="GO:0003924">
    <property type="term" value="F:GTPase activity"/>
    <property type="evidence" value="ECO:0007669"/>
    <property type="project" value="InterPro"/>
</dbReference>
<dbReference type="GO" id="GO:0000266">
    <property type="term" value="P:mitochondrial fission"/>
    <property type="evidence" value="ECO:0007669"/>
    <property type="project" value="TreeGrafter"/>
</dbReference>
<dbReference type="InterPro" id="IPR045063">
    <property type="entry name" value="Dynamin_N"/>
</dbReference>
<dbReference type="Gene3D" id="3.40.50.300">
    <property type="entry name" value="P-loop containing nucleotide triphosphate hydrolases"/>
    <property type="match status" value="1"/>
</dbReference>
<dbReference type="GO" id="GO:0005525">
    <property type="term" value="F:GTP binding"/>
    <property type="evidence" value="ECO:0007669"/>
    <property type="project" value="InterPro"/>
</dbReference>
<dbReference type="eggNOG" id="KOG0446">
    <property type="taxonomic scope" value="Eukaryota"/>
</dbReference>
<reference evidence="5 6" key="1">
    <citation type="submission" date="2013-03" db="EMBL/GenBank/DDBJ databases">
        <title>The Genome Sequence of Capronia coronata CBS 617.96.</title>
        <authorList>
            <consortium name="The Broad Institute Genomics Platform"/>
            <person name="Cuomo C."/>
            <person name="de Hoog S."/>
            <person name="Gorbushina A."/>
            <person name="Walker B."/>
            <person name="Young S.K."/>
            <person name="Zeng Q."/>
            <person name="Gargeya S."/>
            <person name="Fitzgerald M."/>
            <person name="Haas B."/>
            <person name="Abouelleil A."/>
            <person name="Allen A.W."/>
            <person name="Alvarado L."/>
            <person name="Arachchi H.M."/>
            <person name="Berlin A.M."/>
            <person name="Chapman S.B."/>
            <person name="Gainer-Dewar J."/>
            <person name="Goldberg J."/>
            <person name="Griggs A."/>
            <person name="Gujja S."/>
            <person name="Hansen M."/>
            <person name="Howarth C."/>
            <person name="Imamovic A."/>
            <person name="Ireland A."/>
            <person name="Larimer J."/>
            <person name="McCowan C."/>
            <person name="Murphy C."/>
            <person name="Pearson M."/>
            <person name="Poon T.W."/>
            <person name="Priest M."/>
            <person name="Roberts A."/>
            <person name="Saif S."/>
            <person name="Shea T."/>
            <person name="Sisk P."/>
            <person name="Sykes S."/>
            <person name="Wortman J."/>
            <person name="Nusbaum C."/>
            <person name="Birren B."/>
        </authorList>
    </citation>
    <scope>NUCLEOTIDE SEQUENCE [LARGE SCALE GENOMIC DNA]</scope>
    <source>
        <strain evidence="5 6">CBS 617.96</strain>
    </source>
</reference>
<dbReference type="GO" id="GO:0016559">
    <property type="term" value="P:peroxisome fission"/>
    <property type="evidence" value="ECO:0007669"/>
    <property type="project" value="TreeGrafter"/>
</dbReference>
<dbReference type="HOGENOM" id="CLU_008964_7_3_1"/>
<dbReference type="Proteomes" id="UP000019484">
    <property type="component" value="Unassembled WGS sequence"/>
</dbReference>
<keyword evidence="2" id="KW-0342">GTP-binding</keyword>
<dbReference type="PROSITE" id="PS51388">
    <property type="entry name" value="GED"/>
    <property type="match status" value="1"/>
</dbReference>
<dbReference type="GO" id="GO:0048312">
    <property type="term" value="P:intracellular distribution of mitochondria"/>
    <property type="evidence" value="ECO:0007669"/>
    <property type="project" value="TreeGrafter"/>
</dbReference>
<keyword evidence="1" id="KW-0547">Nucleotide-binding</keyword>
<dbReference type="PANTHER" id="PTHR11566:SF149">
    <property type="entry name" value="GTPASE, PUTATIVE (AFU_ORTHOLOGUE AFUA_6G11890)-RELATED"/>
    <property type="match status" value="1"/>
</dbReference>
<dbReference type="OrthoDB" id="415706at2759"/>
<accession>W9YZC2</accession>
<keyword evidence="3" id="KW-0175">Coiled coil</keyword>
<dbReference type="InterPro" id="IPR001401">
    <property type="entry name" value="Dynamin_GTPase"/>
</dbReference>
<keyword evidence="6" id="KW-1185">Reference proteome</keyword>
<dbReference type="GeneID" id="19159449"/>
<dbReference type="EMBL" id="AMWN01000004">
    <property type="protein sequence ID" value="EXJ87644.1"/>
    <property type="molecule type" value="Genomic_DNA"/>
</dbReference>
<dbReference type="InterPro" id="IPR022812">
    <property type="entry name" value="Dynamin"/>
</dbReference>
<dbReference type="InterPro" id="IPR020850">
    <property type="entry name" value="GED_dom"/>
</dbReference>
<evidence type="ECO:0000256" key="2">
    <source>
        <dbReference type="ARBA" id="ARBA00023134"/>
    </source>
</evidence>
<feature type="coiled-coil region" evidence="3">
    <location>
        <begin position="624"/>
        <end position="651"/>
    </location>
</feature>
<dbReference type="InterPro" id="IPR027417">
    <property type="entry name" value="P-loop_NTPase"/>
</dbReference>
<dbReference type="STRING" id="1182541.W9YZC2"/>
<comment type="caution">
    <text evidence="5">The sequence shown here is derived from an EMBL/GenBank/DDBJ whole genome shotgun (WGS) entry which is preliminary data.</text>
</comment>
<proteinExistence type="predicted"/>
<dbReference type="GO" id="GO:0006897">
    <property type="term" value="P:endocytosis"/>
    <property type="evidence" value="ECO:0007669"/>
    <property type="project" value="TreeGrafter"/>
</dbReference>
<organism evidence="5 6">
    <name type="scientific">Capronia coronata CBS 617.96</name>
    <dbReference type="NCBI Taxonomy" id="1182541"/>
    <lineage>
        <taxon>Eukaryota</taxon>
        <taxon>Fungi</taxon>
        <taxon>Dikarya</taxon>
        <taxon>Ascomycota</taxon>
        <taxon>Pezizomycotina</taxon>
        <taxon>Eurotiomycetes</taxon>
        <taxon>Chaetothyriomycetidae</taxon>
        <taxon>Chaetothyriales</taxon>
        <taxon>Herpotrichiellaceae</taxon>
        <taxon>Capronia</taxon>
    </lineage>
</organism>
<gene>
    <name evidence="5" type="ORF">A1O1_04568</name>
</gene>
<dbReference type="GO" id="GO:0005874">
    <property type="term" value="C:microtubule"/>
    <property type="evidence" value="ECO:0007669"/>
    <property type="project" value="TreeGrafter"/>
</dbReference>
<protein>
    <recommendedName>
        <fullName evidence="4">GED domain-containing protein</fullName>
    </recommendedName>
</protein>
<dbReference type="Pfam" id="PF00350">
    <property type="entry name" value="Dynamin_N"/>
    <property type="match status" value="1"/>
</dbReference>
<evidence type="ECO:0000313" key="6">
    <source>
        <dbReference type="Proteomes" id="UP000019484"/>
    </source>
</evidence>
<dbReference type="CDD" id="cd08771">
    <property type="entry name" value="DLP_1"/>
    <property type="match status" value="1"/>
</dbReference>
<name>W9YZC2_9EURO</name>
<evidence type="ECO:0000256" key="1">
    <source>
        <dbReference type="ARBA" id="ARBA00022741"/>
    </source>
</evidence>
<dbReference type="Gene3D" id="1.20.120.1240">
    <property type="entry name" value="Dynamin, middle domain"/>
    <property type="match status" value="1"/>
</dbReference>
<dbReference type="GO" id="GO:0008017">
    <property type="term" value="F:microtubule binding"/>
    <property type="evidence" value="ECO:0007669"/>
    <property type="project" value="TreeGrafter"/>
</dbReference>
<sequence length="764" mass="85001">MASAAFDPSLGLQSSDHRDLLNVIDELRSEGKTIVCGDQSSGKSSVLEAVSGFPFPRKDNLCTRFATEVILRRNATEHAKVDIIPGPDRTNEEKAKLATFVKTEVELAQLERLINDAKFIMGVGTDMRSFSSDILHVEIAGPSQPHLTLVDLPGLFRAANRLQTDDDAEAVTSLVRSYMIKERSIILAVVSAKNDFANQIGSESEKSFIDLAQNKDIAFRLGWHVVRNRDFDAQSSSTEERDRVERESFQSGVWAHLPGKAVGIAALKDRLSRVLQDQISNELPKLLEDVECGLRGCGKTLDQLGTPRTTFSEQRLYLHGVSERFTYLAKAAIEGSYQDIFFGNPHKAPGIVKRFRAVAQNASISFAETMRKEGHQRSVVDSTNSETAEGDGRLISREAFIDEVLPLMRNTRGRELPGTYSPHLIADLFFEQAQRWEGLTRGYISQLWDRTTVAIGLILNHVADSRTAEQLLRRIVHPALEGIKFKLDDAVSGILAPHQAGHPITYNHYFIENLQKLRQKRQRQLLSKKLDQFFGTNSDEGLTWCEGRTVDVKSLLTTLTESSMPDMDRFACSEAIDGMMAYYKVAMKTLVDDIAVLAVERCLLKNIPELLPSRTIISLSDDQISTVAAESDDARAERSRAEKEHRVLTKARAMLRRLDQSHPSELDFSTFQTRSNEDIASNAGAASSERSTSFGTNSTKDYLGTIRQGLTAPLSESSAPLDYTLSTNDVLVNGTLNALPQEDHDDWGMLGSKKKKKKMLDSLH</sequence>
<dbReference type="Pfam" id="PF01031">
    <property type="entry name" value="Dynamin_M"/>
    <property type="match status" value="1"/>
</dbReference>
<evidence type="ECO:0000259" key="4">
    <source>
        <dbReference type="PROSITE" id="PS51388"/>
    </source>
</evidence>
<dbReference type="PANTHER" id="PTHR11566">
    <property type="entry name" value="DYNAMIN"/>
    <property type="match status" value="1"/>
</dbReference>
<feature type="domain" description="GED" evidence="4">
    <location>
        <begin position="572"/>
        <end position="663"/>
    </location>
</feature>
<dbReference type="AlphaFoldDB" id="W9YZC2"/>
<dbReference type="PRINTS" id="PR00195">
    <property type="entry name" value="DYNAMIN"/>
</dbReference>